<sequence>MKKLSILLLAVPLSLSAQHISISTAGSSDNETVWNIGEPLVATLSNENANLYVTQGFLQPEYIIPSGITGQPTLSQTLQVYPNPVQEQAFVETDEPGVWTIYNMLGKSLASGELSATPGEYIETGFLAPGYYILTITTSKGRSSIQLIKQ</sequence>
<gene>
    <name evidence="3" type="ORF">BARVI_08505</name>
</gene>
<dbReference type="Pfam" id="PF18962">
    <property type="entry name" value="Por_Secre_tail"/>
    <property type="match status" value="1"/>
</dbReference>
<evidence type="ECO:0000256" key="1">
    <source>
        <dbReference type="SAM" id="SignalP"/>
    </source>
</evidence>
<dbReference type="AlphaFoldDB" id="W0ESV7"/>
<evidence type="ECO:0000313" key="3">
    <source>
        <dbReference type="EMBL" id="AHF13857.1"/>
    </source>
</evidence>
<dbReference type="HOGENOM" id="CLU_1736967_0_0_10"/>
<dbReference type="EMBL" id="CP007034">
    <property type="protein sequence ID" value="AHF13857.1"/>
    <property type="molecule type" value="Genomic_DNA"/>
</dbReference>
<dbReference type="InterPro" id="IPR026444">
    <property type="entry name" value="Secre_tail"/>
</dbReference>
<feature type="signal peptide" evidence="1">
    <location>
        <begin position="1"/>
        <end position="19"/>
    </location>
</feature>
<organism evidence="3 4">
    <name type="scientific">Barnesiella viscericola DSM 18177</name>
    <dbReference type="NCBI Taxonomy" id="880074"/>
    <lineage>
        <taxon>Bacteria</taxon>
        <taxon>Pseudomonadati</taxon>
        <taxon>Bacteroidota</taxon>
        <taxon>Bacteroidia</taxon>
        <taxon>Bacteroidales</taxon>
        <taxon>Barnesiellaceae</taxon>
        <taxon>Barnesiella</taxon>
    </lineage>
</organism>
<name>W0ESV7_9BACT</name>
<evidence type="ECO:0000259" key="2">
    <source>
        <dbReference type="Pfam" id="PF18962"/>
    </source>
</evidence>
<dbReference type="KEGG" id="bvs:BARVI_08505"/>
<dbReference type="Proteomes" id="UP000018901">
    <property type="component" value="Chromosome"/>
</dbReference>
<dbReference type="OrthoDB" id="862563at2"/>
<dbReference type="RefSeq" id="WP_025278775.1">
    <property type="nucleotide sequence ID" value="NZ_CP007034.1"/>
</dbReference>
<keyword evidence="4" id="KW-1185">Reference proteome</keyword>
<feature type="domain" description="Secretion system C-terminal sorting" evidence="2">
    <location>
        <begin position="80"/>
        <end position="143"/>
    </location>
</feature>
<dbReference type="STRING" id="880074.BARVI_08505"/>
<protein>
    <recommendedName>
        <fullName evidence="2">Secretion system C-terminal sorting domain-containing protein</fullName>
    </recommendedName>
</protein>
<dbReference type="NCBIfam" id="TIGR04183">
    <property type="entry name" value="Por_Secre_tail"/>
    <property type="match status" value="1"/>
</dbReference>
<dbReference type="GeneID" id="90529442"/>
<proteinExistence type="predicted"/>
<reference evidence="3 4" key="1">
    <citation type="submission" date="2013-12" db="EMBL/GenBank/DDBJ databases">
        <authorList>
            <consortium name="DOE Joint Genome Institute"/>
            <person name="Eisen J."/>
            <person name="Huntemann M."/>
            <person name="Han J."/>
            <person name="Chen A."/>
            <person name="Kyrpides N."/>
            <person name="Mavromatis K."/>
            <person name="Markowitz V."/>
            <person name="Palaniappan K."/>
            <person name="Ivanova N."/>
            <person name="Schaumberg A."/>
            <person name="Pati A."/>
            <person name="Liolios K."/>
            <person name="Nordberg H.P."/>
            <person name="Cantor M.N."/>
            <person name="Hua S.X."/>
            <person name="Woyke T."/>
        </authorList>
    </citation>
    <scope>NUCLEOTIDE SEQUENCE [LARGE SCALE GENOMIC DNA]</scope>
    <source>
        <strain evidence="4">DSM 18177</strain>
    </source>
</reference>
<accession>W0ESV7</accession>
<keyword evidence="1" id="KW-0732">Signal</keyword>
<feature type="chain" id="PRO_5004787688" description="Secretion system C-terminal sorting domain-containing protein" evidence="1">
    <location>
        <begin position="20"/>
        <end position="150"/>
    </location>
</feature>
<evidence type="ECO:0000313" key="4">
    <source>
        <dbReference type="Proteomes" id="UP000018901"/>
    </source>
</evidence>